<evidence type="ECO:0000256" key="3">
    <source>
        <dbReference type="SAM" id="MobiDB-lite"/>
    </source>
</evidence>
<organism evidence="5 6">
    <name type="scientific">Smittium megazygosporum</name>
    <dbReference type="NCBI Taxonomy" id="133381"/>
    <lineage>
        <taxon>Eukaryota</taxon>
        <taxon>Fungi</taxon>
        <taxon>Fungi incertae sedis</taxon>
        <taxon>Zoopagomycota</taxon>
        <taxon>Kickxellomycotina</taxon>
        <taxon>Harpellomycetes</taxon>
        <taxon>Harpellales</taxon>
        <taxon>Legeriomycetaceae</taxon>
        <taxon>Smittium</taxon>
    </lineage>
</organism>
<accession>A0A2T9Z7R0</accession>
<proteinExistence type="predicted"/>
<feature type="compositionally biased region" description="Basic and acidic residues" evidence="3">
    <location>
        <begin position="557"/>
        <end position="569"/>
    </location>
</feature>
<dbReference type="EMBL" id="MBFS01001783">
    <property type="protein sequence ID" value="PVV00641.1"/>
    <property type="molecule type" value="Genomic_DNA"/>
</dbReference>
<dbReference type="SUPFAM" id="SSF54928">
    <property type="entry name" value="RNA-binding domain, RBD"/>
    <property type="match status" value="1"/>
</dbReference>
<gene>
    <name evidence="5" type="ORF">BB560_004968</name>
</gene>
<name>A0A2T9Z7R0_9FUNG</name>
<keyword evidence="1 2" id="KW-0694">RNA-binding</keyword>
<dbReference type="InterPro" id="IPR000504">
    <property type="entry name" value="RRM_dom"/>
</dbReference>
<dbReference type="InterPro" id="IPR035979">
    <property type="entry name" value="RBD_domain_sf"/>
</dbReference>
<evidence type="ECO:0000256" key="1">
    <source>
        <dbReference type="ARBA" id="ARBA00022884"/>
    </source>
</evidence>
<dbReference type="PANTHER" id="PTHR10501">
    <property type="entry name" value="U1 SMALL NUCLEAR RIBONUCLEOPROTEIN A/U2 SMALL NUCLEAR RIBONUCLEOPROTEIN B"/>
    <property type="match status" value="1"/>
</dbReference>
<sequence length="633" mass="68303">ARDILTGRKIDQDSNCVIKAELAKKNLYTKRNSLNLNIGSFGMELTGSAPYYTRLGVNGMGLANSGAMPSRSLAGKWIHPAAMAGNPNIDTSFLPLRGYNLGLGQGYKRGSGAGPYASELGLYNSGVYLNGNGQVLGGTRGGINQYSPYGIHDYGDSGQLLSAPIIRPVDLMNTQSENLFISNRMQASPQAQQNGMQNFPENEQGVNTDNMDAVSQSASTIPGSNKLDVTQGLLGLSLSPESQQIPNMMYMDSVDLMRAQSERKYDLSGRFVKKNEEFPSLSSHIKSMDKTDGLSVNEFNGTNASQDMMSIDQLSGQSLVQDDLKASSKGAVPMRLSTTQYQQPSFQKTKNSSQIPPGLSKMEKSKSSTGGYGLNDQNPPCNTLYVGNLAAGTMESELRALFEVVPGYKRMCFRTKPNSGPMCFVEFIDILHATKAMNSLNGTRISTSSTSGIRLSYSKNPLGVRSSQNPNSAQASLSSRETNGLMGDQSQQIGRKQGNKLGNSITLAPETEVEKSSAFRASPVSFTRDSGEDSVSDKIGSEKLNGFSSGSRVASDSPKDNQDDYEIQHKMSIGSDDNAVNSSTSFISDYNIPSKELAQSTNIYGRDRPTSNGTLVEQRRSFDYSRAANPEVL</sequence>
<comment type="caution">
    <text evidence="5">The sequence shown here is derived from an EMBL/GenBank/DDBJ whole genome shotgun (WGS) entry which is preliminary data.</text>
</comment>
<feature type="compositionally biased region" description="Polar residues" evidence="3">
    <location>
        <begin position="340"/>
        <end position="355"/>
    </location>
</feature>
<evidence type="ECO:0000256" key="2">
    <source>
        <dbReference type="PROSITE-ProRule" id="PRU00176"/>
    </source>
</evidence>
<evidence type="ECO:0000313" key="6">
    <source>
        <dbReference type="Proteomes" id="UP000245609"/>
    </source>
</evidence>
<dbReference type="Gene3D" id="3.30.70.330">
    <property type="match status" value="1"/>
</dbReference>
<protein>
    <recommendedName>
        <fullName evidence="4">RRM domain-containing protein</fullName>
    </recommendedName>
</protein>
<feature type="compositionally biased region" description="Basic and acidic residues" evidence="3">
    <location>
        <begin position="529"/>
        <end position="541"/>
    </location>
</feature>
<reference evidence="5 6" key="1">
    <citation type="journal article" date="2018" name="MBio">
        <title>Comparative Genomics Reveals the Core Gene Toolbox for the Fungus-Insect Symbiosis.</title>
        <authorList>
            <person name="Wang Y."/>
            <person name="Stata M."/>
            <person name="Wang W."/>
            <person name="Stajich J.E."/>
            <person name="White M.M."/>
            <person name="Moncalvo J.M."/>
        </authorList>
    </citation>
    <scope>NUCLEOTIDE SEQUENCE [LARGE SCALE GENOMIC DNA]</scope>
    <source>
        <strain evidence="5 6">SC-DP-2</strain>
    </source>
</reference>
<feature type="non-terminal residue" evidence="5">
    <location>
        <position position="1"/>
    </location>
</feature>
<dbReference type="SMART" id="SM00360">
    <property type="entry name" value="RRM"/>
    <property type="match status" value="1"/>
</dbReference>
<feature type="compositionally biased region" description="Polar residues" evidence="3">
    <location>
        <begin position="465"/>
        <end position="506"/>
    </location>
</feature>
<dbReference type="STRING" id="133381.A0A2T9Z7R0"/>
<evidence type="ECO:0000313" key="5">
    <source>
        <dbReference type="EMBL" id="PVV00641.1"/>
    </source>
</evidence>
<dbReference type="GO" id="GO:0003723">
    <property type="term" value="F:RNA binding"/>
    <property type="evidence" value="ECO:0007669"/>
    <property type="project" value="UniProtKB-UniRule"/>
</dbReference>
<dbReference type="PROSITE" id="PS50102">
    <property type="entry name" value="RRM"/>
    <property type="match status" value="1"/>
</dbReference>
<evidence type="ECO:0000259" key="4">
    <source>
        <dbReference type="PROSITE" id="PS50102"/>
    </source>
</evidence>
<dbReference type="AlphaFoldDB" id="A0A2T9Z7R0"/>
<feature type="domain" description="RRM" evidence="4">
    <location>
        <begin position="382"/>
        <end position="460"/>
    </location>
</feature>
<keyword evidence="6" id="KW-1185">Reference proteome</keyword>
<feature type="region of interest" description="Disordered" evidence="3">
    <location>
        <begin position="459"/>
        <end position="633"/>
    </location>
</feature>
<dbReference type="OrthoDB" id="431169at2759"/>
<feature type="compositionally biased region" description="Polar residues" evidence="3">
    <location>
        <begin position="578"/>
        <end position="588"/>
    </location>
</feature>
<feature type="region of interest" description="Disordered" evidence="3">
    <location>
        <begin position="340"/>
        <end position="377"/>
    </location>
</feature>
<dbReference type="Proteomes" id="UP000245609">
    <property type="component" value="Unassembled WGS sequence"/>
</dbReference>
<dbReference type="Pfam" id="PF00076">
    <property type="entry name" value="RRM_1"/>
    <property type="match status" value="1"/>
</dbReference>
<dbReference type="InterPro" id="IPR012677">
    <property type="entry name" value="Nucleotide-bd_a/b_plait_sf"/>
</dbReference>